<gene>
    <name evidence="2" type="ORF">Baya_1119</name>
</gene>
<reference evidence="2 3" key="1">
    <citation type="journal article" date="2019" name="Genome Biol. Evol.">
        <title>Whole-Genome Sequencing of the Giant Devil Catfish, Bagarius yarrelli.</title>
        <authorList>
            <person name="Jiang W."/>
            <person name="Lv Y."/>
            <person name="Cheng L."/>
            <person name="Yang K."/>
            <person name="Chao B."/>
            <person name="Wang X."/>
            <person name="Li Y."/>
            <person name="Pan X."/>
            <person name="You X."/>
            <person name="Zhang Y."/>
            <person name="Yang J."/>
            <person name="Li J."/>
            <person name="Zhang X."/>
            <person name="Liu S."/>
            <person name="Sun C."/>
            <person name="Yang J."/>
            <person name="Shi Q."/>
        </authorList>
    </citation>
    <scope>NUCLEOTIDE SEQUENCE [LARGE SCALE GENOMIC DNA]</scope>
    <source>
        <strain evidence="2">JWS20170419001</strain>
        <tissue evidence="2">Muscle</tissue>
    </source>
</reference>
<sequence>MGRKIERRTSELERGKEEKERKGIEKTGKGENREKVPIWPPAYRSATSAVDLARWPENNDCFGGGGEADGGTKCEVLFKDEEL</sequence>
<comment type="caution">
    <text evidence="2">The sequence shown here is derived from an EMBL/GenBank/DDBJ whole genome shotgun (WGS) entry which is preliminary data.</text>
</comment>
<evidence type="ECO:0000313" key="3">
    <source>
        <dbReference type="Proteomes" id="UP000319801"/>
    </source>
</evidence>
<feature type="compositionally biased region" description="Basic and acidic residues" evidence="1">
    <location>
        <begin position="7"/>
        <end position="36"/>
    </location>
</feature>
<organism evidence="2 3">
    <name type="scientific">Bagarius yarrelli</name>
    <name type="common">Goonch</name>
    <name type="synonym">Bagrus yarrelli</name>
    <dbReference type="NCBI Taxonomy" id="175774"/>
    <lineage>
        <taxon>Eukaryota</taxon>
        <taxon>Metazoa</taxon>
        <taxon>Chordata</taxon>
        <taxon>Craniata</taxon>
        <taxon>Vertebrata</taxon>
        <taxon>Euteleostomi</taxon>
        <taxon>Actinopterygii</taxon>
        <taxon>Neopterygii</taxon>
        <taxon>Teleostei</taxon>
        <taxon>Ostariophysi</taxon>
        <taxon>Siluriformes</taxon>
        <taxon>Sisoridae</taxon>
        <taxon>Sisorinae</taxon>
        <taxon>Bagarius</taxon>
    </lineage>
</organism>
<keyword evidence="3" id="KW-1185">Reference proteome</keyword>
<evidence type="ECO:0000313" key="2">
    <source>
        <dbReference type="EMBL" id="TSK17739.1"/>
    </source>
</evidence>
<accession>A0A556TK67</accession>
<dbReference type="AlphaFoldDB" id="A0A556TK67"/>
<protein>
    <submittedName>
        <fullName evidence="2">Uncharacterized protein</fullName>
    </submittedName>
</protein>
<dbReference type="Proteomes" id="UP000319801">
    <property type="component" value="Unassembled WGS sequence"/>
</dbReference>
<evidence type="ECO:0000256" key="1">
    <source>
        <dbReference type="SAM" id="MobiDB-lite"/>
    </source>
</evidence>
<name>A0A556TK67_BAGYA</name>
<proteinExistence type="predicted"/>
<feature type="region of interest" description="Disordered" evidence="1">
    <location>
        <begin position="1"/>
        <end position="40"/>
    </location>
</feature>
<dbReference type="EMBL" id="VCAZ01000004">
    <property type="protein sequence ID" value="TSK17739.1"/>
    <property type="molecule type" value="Genomic_DNA"/>
</dbReference>